<organism evidence="2 3">
    <name type="scientific">Marinicella pacifica</name>
    <dbReference type="NCBI Taxonomy" id="1171543"/>
    <lineage>
        <taxon>Bacteria</taxon>
        <taxon>Pseudomonadati</taxon>
        <taxon>Pseudomonadota</taxon>
        <taxon>Gammaproteobacteria</taxon>
        <taxon>Lysobacterales</taxon>
        <taxon>Marinicellaceae</taxon>
        <taxon>Marinicella</taxon>
    </lineage>
</organism>
<evidence type="ECO:0000313" key="3">
    <source>
        <dbReference type="Proteomes" id="UP000605253"/>
    </source>
</evidence>
<accession>A0A917CYZ3</accession>
<reference evidence="2" key="2">
    <citation type="submission" date="2020-09" db="EMBL/GenBank/DDBJ databases">
        <authorList>
            <person name="Sun Q."/>
            <person name="Zhou Y."/>
        </authorList>
    </citation>
    <scope>NUCLEOTIDE SEQUENCE</scope>
    <source>
        <strain evidence="2">CGMCC 1.12181</strain>
    </source>
</reference>
<dbReference type="Proteomes" id="UP000605253">
    <property type="component" value="Unassembled WGS sequence"/>
</dbReference>
<evidence type="ECO:0000259" key="1">
    <source>
        <dbReference type="Pfam" id="PF05099"/>
    </source>
</evidence>
<dbReference type="AlphaFoldDB" id="A0A917CYZ3"/>
<name>A0A917CYZ3_9GAMM</name>
<dbReference type="InterPro" id="IPR007791">
    <property type="entry name" value="DjlA_N"/>
</dbReference>
<dbReference type="EMBL" id="BMEO01000018">
    <property type="protein sequence ID" value="GGG02757.1"/>
    <property type="molecule type" value="Genomic_DNA"/>
</dbReference>
<proteinExistence type="predicted"/>
<protein>
    <recommendedName>
        <fullName evidence="1">Co-chaperone DjlA N-terminal domain-containing protein</fullName>
    </recommendedName>
</protein>
<dbReference type="Gene3D" id="1.10.3680.10">
    <property type="entry name" value="TerB-like"/>
    <property type="match status" value="1"/>
</dbReference>
<dbReference type="InterPro" id="IPR029024">
    <property type="entry name" value="TerB-like"/>
</dbReference>
<comment type="caution">
    <text evidence="2">The sequence shown here is derived from an EMBL/GenBank/DDBJ whole genome shotgun (WGS) entry which is preliminary data.</text>
</comment>
<evidence type="ECO:0000313" key="2">
    <source>
        <dbReference type="EMBL" id="GGG02757.1"/>
    </source>
</evidence>
<dbReference type="SUPFAM" id="SSF158682">
    <property type="entry name" value="TerB-like"/>
    <property type="match status" value="1"/>
</dbReference>
<gene>
    <name evidence="2" type="ORF">GCM10011365_24940</name>
</gene>
<reference evidence="2" key="1">
    <citation type="journal article" date="2014" name="Int. J. Syst. Evol. Microbiol.">
        <title>Complete genome sequence of Corynebacterium casei LMG S-19264T (=DSM 44701T), isolated from a smear-ripened cheese.</title>
        <authorList>
            <consortium name="US DOE Joint Genome Institute (JGI-PGF)"/>
            <person name="Walter F."/>
            <person name="Albersmeier A."/>
            <person name="Kalinowski J."/>
            <person name="Ruckert C."/>
        </authorList>
    </citation>
    <scope>NUCLEOTIDE SEQUENCE</scope>
    <source>
        <strain evidence="2">CGMCC 1.12181</strain>
    </source>
</reference>
<keyword evidence="3" id="KW-1185">Reference proteome</keyword>
<dbReference type="Pfam" id="PF05099">
    <property type="entry name" value="TerB"/>
    <property type="match status" value="1"/>
</dbReference>
<feature type="domain" description="Co-chaperone DjlA N-terminal" evidence="1">
    <location>
        <begin position="11"/>
        <end position="125"/>
    </location>
</feature>
<sequence>MDDEDKDQLNQAIICLLTEMVKADYVELYIEKLVLNEHLTKRLNLSRAKANKYLAHANISAQVSVSLKPQTQIINRFLNRRDKHALMVQLWQIASADGEIHLLETQTFYQAGEQLGFNKSQLDRICHPENVIN</sequence>